<dbReference type="PANTHER" id="PTHR33910:SF1">
    <property type="entry name" value="PROTEIN TRANSLOCASE SUBUNIT SECE"/>
    <property type="match status" value="1"/>
</dbReference>
<keyword evidence="2 9" id="KW-0813">Transport</keyword>
<evidence type="ECO:0000256" key="4">
    <source>
        <dbReference type="ARBA" id="ARBA00022692"/>
    </source>
</evidence>
<evidence type="ECO:0000256" key="1">
    <source>
        <dbReference type="ARBA" id="ARBA00004370"/>
    </source>
</evidence>
<evidence type="ECO:0000256" key="9">
    <source>
        <dbReference type="HAMAP-Rule" id="MF_00422"/>
    </source>
</evidence>
<dbReference type="InterPro" id="IPR001901">
    <property type="entry name" value="Translocase_SecE/Sec61-g"/>
</dbReference>
<dbReference type="HAMAP" id="MF_00422">
    <property type="entry name" value="SecE"/>
    <property type="match status" value="1"/>
</dbReference>
<dbReference type="InterPro" id="IPR005807">
    <property type="entry name" value="SecE_bac"/>
</dbReference>
<dbReference type="NCBIfam" id="TIGR00964">
    <property type="entry name" value="secE_bact"/>
    <property type="match status" value="1"/>
</dbReference>
<evidence type="ECO:0000313" key="11">
    <source>
        <dbReference type="Proteomes" id="UP001596492"/>
    </source>
</evidence>
<keyword evidence="6 9" id="KW-1133">Transmembrane helix</keyword>
<evidence type="ECO:0000256" key="6">
    <source>
        <dbReference type="ARBA" id="ARBA00022989"/>
    </source>
</evidence>
<dbReference type="Proteomes" id="UP001596492">
    <property type="component" value="Unassembled WGS sequence"/>
</dbReference>
<comment type="caution">
    <text evidence="10">The sequence shown here is derived from an EMBL/GenBank/DDBJ whole genome shotgun (WGS) entry which is preliminary data.</text>
</comment>
<comment type="function">
    <text evidence="9">Essential subunit of the Sec protein translocation channel SecYEG. Clamps together the 2 halves of SecY. May contact the channel plug during translocation.</text>
</comment>
<keyword evidence="7 9" id="KW-0811">Translocation</keyword>
<comment type="subcellular location">
    <subcellularLocation>
        <location evidence="9">Cell membrane</location>
        <topology evidence="9">Single-pass membrane protein</topology>
    </subcellularLocation>
    <subcellularLocation>
        <location evidence="1">Membrane</location>
    </subcellularLocation>
</comment>
<accession>A0ABW2IG44</accession>
<evidence type="ECO:0000256" key="7">
    <source>
        <dbReference type="ARBA" id="ARBA00023010"/>
    </source>
</evidence>
<dbReference type="PANTHER" id="PTHR33910">
    <property type="entry name" value="PROTEIN TRANSLOCASE SUBUNIT SECE"/>
    <property type="match status" value="1"/>
</dbReference>
<keyword evidence="11" id="KW-1185">Reference proteome</keyword>
<dbReference type="EMBL" id="JBHTBR010000002">
    <property type="protein sequence ID" value="MFC7290050.1"/>
    <property type="molecule type" value="Genomic_DNA"/>
</dbReference>
<keyword evidence="4 9" id="KW-0812">Transmembrane</keyword>
<evidence type="ECO:0000256" key="3">
    <source>
        <dbReference type="ARBA" id="ARBA00022475"/>
    </source>
</evidence>
<name>A0ABW2IG44_9PROT</name>
<evidence type="ECO:0000256" key="8">
    <source>
        <dbReference type="ARBA" id="ARBA00023136"/>
    </source>
</evidence>
<evidence type="ECO:0000256" key="2">
    <source>
        <dbReference type="ARBA" id="ARBA00022448"/>
    </source>
</evidence>
<keyword evidence="5 9" id="KW-0653">Protein transport</keyword>
<proteinExistence type="inferred from homology"/>
<dbReference type="Gene3D" id="1.20.5.1030">
    <property type="entry name" value="Preprotein translocase secy subunit"/>
    <property type="match status" value="1"/>
</dbReference>
<feature type="transmembrane region" description="Helical" evidence="9">
    <location>
        <begin position="32"/>
        <end position="52"/>
    </location>
</feature>
<organism evidence="10 11">
    <name type="scientific">Hirschia litorea</name>
    <dbReference type="NCBI Taxonomy" id="1199156"/>
    <lineage>
        <taxon>Bacteria</taxon>
        <taxon>Pseudomonadati</taxon>
        <taxon>Pseudomonadota</taxon>
        <taxon>Alphaproteobacteria</taxon>
        <taxon>Hyphomonadales</taxon>
        <taxon>Hyphomonadaceae</taxon>
        <taxon>Hirschia</taxon>
    </lineage>
</organism>
<comment type="similarity">
    <text evidence="9">Belongs to the SecE/SEC61-gamma family.</text>
</comment>
<evidence type="ECO:0000256" key="5">
    <source>
        <dbReference type="ARBA" id="ARBA00022927"/>
    </source>
</evidence>
<keyword evidence="8 9" id="KW-0472">Membrane</keyword>
<protein>
    <recommendedName>
        <fullName evidence="9">Protein translocase subunit SecE</fullName>
    </recommendedName>
</protein>
<comment type="subunit">
    <text evidence="9">Component of the Sec protein translocase complex. Heterotrimer consisting of SecY, SecE and SecG subunits. The heterotrimers can form oligomers, although 1 heterotrimer is thought to be able to translocate proteins. Interacts with the ribosome. Interacts with SecDF, and other proteins may be involved. Interacts with SecA.</text>
</comment>
<sequence>MAETKKRTNPFTFFSQVRAEARKITWTSRKETIAATIMVLIMVVFASIFFLLTDMVVSFVVGLITGI</sequence>
<dbReference type="RefSeq" id="WP_382164623.1">
    <property type="nucleotide sequence ID" value="NZ_JBHTBR010000002.1"/>
</dbReference>
<gene>
    <name evidence="9 10" type="primary">secE</name>
    <name evidence="10" type="ORF">ACFQS8_00335</name>
</gene>
<evidence type="ECO:0000313" key="10">
    <source>
        <dbReference type="EMBL" id="MFC7290050.1"/>
    </source>
</evidence>
<reference evidence="11" key="1">
    <citation type="journal article" date="2019" name="Int. J. Syst. Evol. Microbiol.">
        <title>The Global Catalogue of Microorganisms (GCM) 10K type strain sequencing project: providing services to taxonomists for standard genome sequencing and annotation.</title>
        <authorList>
            <consortium name="The Broad Institute Genomics Platform"/>
            <consortium name="The Broad Institute Genome Sequencing Center for Infectious Disease"/>
            <person name="Wu L."/>
            <person name="Ma J."/>
        </authorList>
    </citation>
    <scope>NUCLEOTIDE SEQUENCE [LARGE SCALE GENOMIC DNA]</scope>
    <source>
        <strain evidence="11">CCUG 51308</strain>
    </source>
</reference>
<dbReference type="Pfam" id="PF00584">
    <property type="entry name" value="SecE"/>
    <property type="match status" value="1"/>
</dbReference>
<keyword evidence="3 9" id="KW-1003">Cell membrane</keyword>
<dbReference type="InterPro" id="IPR038379">
    <property type="entry name" value="SecE_sf"/>
</dbReference>